<evidence type="ECO:0000256" key="1">
    <source>
        <dbReference type="ARBA" id="ARBA00004141"/>
    </source>
</evidence>
<evidence type="ECO:0000256" key="2">
    <source>
        <dbReference type="ARBA" id="ARBA00022692"/>
    </source>
</evidence>
<evidence type="ECO:0000313" key="11">
    <source>
        <dbReference type="EMBL" id="CAJ0609140.1"/>
    </source>
</evidence>
<keyword evidence="8" id="KW-0807">Transducer</keyword>
<feature type="transmembrane region" description="Helical" evidence="9">
    <location>
        <begin position="40"/>
        <end position="66"/>
    </location>
</feature>
<evidence type="ECO:0000313" key="12">
    <source>
        <dbReference type="Proteomes" id="UP001176961"/>
    </source>
</evidence>
<feature type="transmembrane region" description="Helical" evidence="9">
    <location>
        <begin position="154"/>
        <end position="175"/>
    </location>
</feature>
<dbReference type="CDD" id="cd00637">
    <property type="entry name" value="7tm_classA_rhodopsin-like"/>
    <property type="match status" value="1"/>
</dbReference>
<evidence type="ECO:0000256" key="8">
    <source>
        <dbReference type="ARBA" id="ARBA00023224"/>
    </source>
</evidence>
<dbReference type="AlphaFoldDB" id="A0AA36MGB6"/>
<feature type="transmembrane region" description="Helical" evidence="9">
    <location>
        <begin position="115"/>
        <end position="133"/>
    </location>
</feature>
<keyword evidence="2 9" id="KW-0812">Transmembrane</keyword>
<dbReference type="EMBL" id="CATQJL010000326">
    <property type="protein sequence ID" value="CAJ0609140.1"/>
    <property type="molecule type" value="Genomic_DNA"/>
</dbReference>
<evidence type="ECO:0000256" key="6">
    <source>
        <dbReference type="ARBA" id="ARBA00023170"/>
    </source>
</evidence>
<evidence type="ECO:0000256" key="4">
    <source>
        <dbReference type="ARBA" id="ARBA00023040"/>
    </source>
</evidence>
<dbReference type="GO" id="GO:0035025">
    <property type="term" value="P:positive regulation of Rho protein signal transduction"/>
    <property type="evidence" value="ECO:0007669"/>
    <property type="project" value="TreeGrafter"/>
</dbReference>
<comment type="caution">
    <text evidence="11">The sequence shown here is derived from an EMBL/GenBank/DDBJ whole genome shotgun (WGS) entry which is preliminary data.</text>
</comment>
<dbReference type="GO" id="GO:0007200">
    <property type="term" value="P:phospholipase C-activating G protein-coupled receptor signaling pathway"/>
    <property type="evidence" value="ECO:0007669"/>
    <property type="project" value="TreeGrafter"/>
</dbReference>
<dbReference type="Proteomes" id="UP001176961">
    <property type="component" value="Unassembled WGS sequence"/>
</dbReference>
<gene>
    <name evidence="11" type="ORF">CYNAS_LOCUS21123</name>
</gene>
<keyword evidence="12" id="KW-1185">Reference proteome</keyword>
<keyword evidence="3 9" id="KW-1133">Transmembrane helix</keyword>
<feature type="transmembrane region" description="Helical" evidence="9">
    <location>
        <begin position="78"/>
        <end position="99"/>
    </location>
</feature>
<dbReference type="PROSITE" id="PS50262">
    <property type="entry name" value="G_PROTEIN_RECEP_F1_2"/>
    <property type="match status" value="1"/>
</dbReference>
<feature type="transmembrane region" description="Helical" evidence="9">
    <location>
        <begin position="231"/>
        <end position="260"/>
    </location>
</feature>
<feature type="domain" description="G-protein coupled receptors family 1 profile" evidence="10">
    <location>
        <begin position="56"/>
        <end position="283"/>
    </location>
</feature>
<dbReference type="PANTHER" id="PTHR24232">
    <property type="entry name" value="G-PROTEIN COUPLED RECEPTOR"/>
    <property type="match status" value="1"/>
</dbReference>
<organism evidence="11 12">
    <name type="scientific">Cylicocyclus nassatus</name>
    <name type="common">Nematode worm</name>
    <dbReference type="NCBI Taxonomy" id="53992"/>
    <lineage>
        <taxon>Eukaryota</taxon>
        <taxon>Metazoa</taxon>
        <taxon>Ecdysozoa</taxon>
        <taxon>Nematoda</taxon>
        <taxon>Chromadorea</taxon>
        <taxon>Rhabditida</taxon>
        <taxon>Rhabditina</taxon>
        <taxon>Rhabditomorpha</taxon>
        <taxon>Strongyloidea</taxon>
        <taxon>Strongylidae</taxon>
        <taxon>Cylicocyclus</taxon>
    </lineage>
</organism>
<proteinExistence type="predicted"/>
<evidence type="ECO:0000256" key="7">
    <source>
        <dbReference type="ARBA" id="ARBA00023180"/>
    </source>
</evidence>
<accession>A0AA36MGB6</accession>
<feature type="transmembrane region" description="Helical" evidence="9">
    <location>
        <begin position="266"/>
        <end position="291"/>
    </location>
</feature>
<dbReference type="Gene3D" id="1.20.1070.10">
    <property type="entry name" value="Rhodopsin 7-helix transmembrane proteins"/>
    <property type="match status" value="1"/>
</dbReference>
<sequence>MNELHMPLKVDHNNYWDSLVNYSDIILTENTEESDDKAEIFMATIGIAVIFLAVLGIITNILVLILSFCHVTGDFGSYVANLAIVDIVCGIVFAFMGYINVDNKFSFGLMTHSTFAFYGSFGVMVCALVPISLSRVIALTKPHLYNWLFSGRRSLLVCVIFDLAPIALLFMILAVDQDQSKLLYFTYAGLTVLSYIVAFLSNYMVFRIVARHILVVQNLRDHVRLLETRQIALATFAQAIVPLICQVPAFLTLSSIVLLTEPMTNGIVITITQLGLAANPLLDALITIIVIKQYRKEAIICFASVGTCGRRTSAFFDETKPVLETRL</sequence>
<dbReference type="GO" id="GO:0004930">
    <property type="term" value="F:G protein-coupled receptor activity"/>
    <property type="evidence" value="ECO:0007669"/>
    <property type="project" value="UniProtKB-KW"/>
</dbReference>
<dbReference type="InterPro" id="IPR000276">
    <property type="entry name" value="GPCR_Rhodpsn"/>
</dbReference>
<dbReference type="InterPro" id="IPR017452">
    <property type="entry name" value="GPCR_Rhodpsn_7TM"/>
</dbReference>
<keyword evidence="4" id="KW-0297">G-protein coupled receptor</keyword>
<feature type="transmembrane region" description="Helical" evidence="9">
    <location>
        <begin position="187"/>
        <end position="210"/>
    </location>
</feature>
<dbReference type="PRINTS" id="PR00237">
    <property type="entry name" value="GPCRRHODOPSN"/>
</dbReference>
<evidence type="ECO:0000256" key="3">
    <source>
        <dbReference type="ARBA" id="ARBA00022989"/>
    </source>
</evidence>
<evidence type="ECO:0000259" key="10">
    <source>
        <dbReference type="PROSITE" id="PS50262"/>
    </source>
</evidence>
<evidence type="ECO:0000256" key="5">
    <source>
        <dbReference type="ARBA" id="ARBA00023136"/>
    </source>
</evidence>
<keyword evidence="5 9" id="KW-0472">Membrane</keyword>
<reference evidence="11" key="1">
    <citation type="submission" date="2023-07" db="EMBL/GenBank/DDBJ databases">
        <authorList>
            <consortium name="CYATHOMIX"/>
        </authorList>
    </citation>
    <scope>NUCLEOTIDE SEQUENCE</scope>
    <source>
        <strain evidence="11">N/A</strain>
    </source>
</reference>
<name>A0AA36MGB6_CYLNA</name>
<protein>
    <recommendedName>
        <fullName evidence="10">G-protein coupled receptors family 1 profile domain-containing protein</fullName>
    </recommendedName>
</protein>
<dbReference type="GO" id="GO:0005886">
    <property type="term" value="C:plasma membrane"/>
    <property type="evidence" value="ECO:0007669"/>
    <property type="project" value="TreeGrafter"/>
</dbReference>
<dbReference type="SUPFAM" id="SSF81321">
    <property type="entry name" value="Family A G protein-coupled receptor-like"/>
    <property type="match status" value="1"/>
</dbReference>
<keyword evidence="6" id="KW-0675">Receptor</keyword>
<dbReference type="PANTHER" id="PTHR24232:SF85">
    <property type="entry name" value="G-PROTEIN COUPLED RECEPTOR 4"/>
    <property type="match status" value="1"/>
</dbReference>
<keyword evidence="7" id="KW-0325">Glycoprotein</keyword>
<evidence type="ECO:0000256" key="9">
    <source>
        <dbReference type="SAM" id="Phobius"/>
    </source>
</evidence>
<comment type="subcellular location">
    <subcellularLocation>
        <location evidence="1">Membrane</location>
        <topology evidence="1">Multi-pass membrane protein</topology>
    </subcellularLocation>
</comment>